<dbReference type="InterPro" id="IPR002710">
    <property type="entry name" value="Dilute_dom"/>
</dbReference>
<proteinExistence type="predicted"/>
<feature type="region of interest" description="Disordered" evidence="2">
    <location>
        <begin position="128"/>
        <end position="149"/>
    </location>
</feature>
<evidence type="ECO:0000256" key="1">
    <source>
        <dbReference type="SAM" id="Coils"/>
    </source>
</evidence>
<dbReference type="Proteomes" id="UP001327560">
    <property type="component" value="Chromosome 5"/>
</dbReference>
<dbReference type="PROSITE" id="PS51126">
    <property type="entry name" value="DILUTE"/>
    <property type="match status" value="1"/>
</dbReference>
<evidence type="ECO:0000313" key="5">
    <source>
        <dbReference type="Proteomes" id="UP001327560"/>
    </source>
</evidence>
<evidence type="ECO:0000256" key="2">
    <source>
        <dbReference type="SAM" id="MobiDB-lite"/>
    </source>
</evidence>
<organism evidence="4 5">
    <name type="scientific">Canna indica</name>
    <name type="common">Indian-shot</name>
    <dbReference type="NCBI Taxonomy" id="4628"/>
    <lineage>
        <taxon>Eukaryota</taxon>
        <taxon>Viridiplantae</taxon>
        <taxon>Streptophyta</taxon>
        <taxon>Embryophyta</taxon>
        <taxon>Tracheophyta</taxon>
        <taxon>Spermatophyta</taxon>
        <taxon>Magnoliopsida</taxon>
        <taxon>Liliopsida</taxon>
        <taxon>Zingiberales</taxon>
        <taxon>Cannaceae</taxon>
        <taxon>Canna</taxon>
    </lineage>
</organism>
<keyword evidence="1" id="KW-0175">Coiled coil</keyword>
<dbReference type="EMBL" id="CP136894">
    <property type="protein sequence ID" value="WOL07799.1"/>
    <property type="molecule type" value="Genomic_DNA"/>
</dbReference>
<name>A0AAQ3QEA8_9LILI</name>
<evidence type="ECO:0000313" key="4">
    <source>
        <dbReference type="EMBL" id="WOL07799.1"/>
    </source>
</evidence>
<reference evidence="4 5" key="1">
    <citation type="submission" date="2023-10" db="EMBL/GenBank/DDBJ databases">
        <title>Chromosome-scale genome assembly provides insights into flower coloration mechanisms of Canna indica.</title>
        <authorList>
            <person name="Li C."/>
        </authorList>
    </citation>
    <scope>NUCLEOTIDE SEQUENCE [LARGE SCALE GENOMIC DNA]</scope>
    <source>
        <tissue evidence="4">Flower</tissue>
    </source>
</reference>
<evidence type="ECO:0000259" key="3">
    <source>
        <dbReference type="PROSITE" id="PS51126"/>
    </source>
</evidence>
<feature type="domain" description="Dilute" evidence="3">
    <location>
        <begin position="84"/>
        <end position="149"/>
    </location>
</feature>
<dbReference type="AlphaFoldDB" id="A0AAQ3QEA8"/>
<sequence length="149" mass="17137">MMILKVDTESEQVSEERKRKLQKAEGKINQLQESVQRLEEKLTNLELENKVLRQRAISMTPNKILSVHTKSMLQRHYDSGLVFDRIIQTIGHAIEKTQDNNEILAYWLSNSSTLLLLLQRTLKASRAAGMTPQRRRSSSATLFGRMTQA</sequence>
<protein>
    <submittedName>
        <fullName evidence="4">Myosin-11</fullName>
    </submittedName>
</protein>
<feature type="coiled-coil region" evidence="1">
    <location>
        <begin position="14"/>
        <end position="55"/>
    </location>
</feature>
<gene>
    <name evidence="4" type="ORF">Cni_G16548</name>
</gene>
<accession>A0AAQ3QEA8</accession>
<keyword evidence="5" id="KW-1185">Reference proteome</keyword>